<feature type="repeat" description="RCC1" evidence="2">
    <location>
        <begin position="81"/>
        <end position="134"/>
    </location>
</feature>
<feature type="repeat" description="RCC1" evidence="2">
    <location>
        <begin position="24"/>
        <end position="80"/>
    </location>
</feature>
<evidence type="ECO:0000313" key="4">
    <source>
        <dbReference type="Proteomes" id="UP001150907"/>
    </source>
</evidence>
<dbReference type="SUPFAM" id="SSF50985">
    <property type="entry name" value="RCC1/BLIP-II"/>
    <property type="match status" value="1"/>
</dbReference>
<dbReference type="Gene3D" id="2.130.10.30">
    <property type="entry name" value="Regulator of chromosome condensation 1/beta-lactamase-inhibitor protein II"/>
    <property type="match status" value="2"/>
</dbReference>
<dbReference type="Pfam" id="PF13540">
    <property type="entry name" value="RCC1_2"/>
    <property type="match status" value="3"/>
</dbReference>
<gene>
    <name evidence="3" type="primary">ATS1</name>
    <name evidence="3" type="ORF">H4R26_005324</name>
</gene>
<dbReference type="InterPro" id="IPR000408">
    <property type="entry name" value="Reg_chr_condens"/>
</dbReference>
<dbReference type="Proteomes" id="UP001150907">
    <property type="component" value="Unassembled WGS sequence"/>
</dbReference>
<keyword evidence="1" id="KW-0677">Repeat</keyword>
<dbReference type="AlphaFoldDB" id="A0A9W8ED59"/>
<evidence type="ECO:0000313" key="3">
    <source>
        <dbReference type="EMBL" id="KAJ1998792.1"/>
    </source>
</evidence>
<accession>A0A9W8ED59</accession>
<dbReference type="InterPro" id="IPR051210">
    <property type="entry name" value="Ub_ligase/GEF_domain"/>
</dbReference>
<dbReference type="EMBL" id="JANBQF010000862">
    <property type="protein sequence ID" value="KAJ1998792.1"/>
    <property type="molecule type" value="Genomic_DNA"/>
</dbReference>
<dbReference type="PRINTS" id="PR00633">
    <property type="entry name" value="RCCNDNSATION"/>
</dbReference>
<reference evidence="3" key="1">
    <citation type="submission" date="2022-07" db="EMBL/GenBank/DDBJ databases">
        <title>Phylogenomic reconstructions and comparative analyses of Kickxellomycotina fungi.</title>
        <authorList>
            <person name="Reynolds N.K."/>
            <person name="Stajich J.E."/>
            <person name="Barry K."/>
            <person name="Grigoriev I.V."/>
            <person name="Crous P."/>
            <person name="Smith M.E."/>
        </authorList>
    </citation>
    <scope>NUCLEOTIDE SEQUENCE</scope>
    <source>
        <strain evidence="3">IMI 214461</strain>
    </source>
</reference>
<dbReference type="OrthoDB" id="5370059at2759"/>
<dbReference type="PROSITE" id="PS00626">
    <property type="entry name" value="RCC1_2"/>
    <property type="match status" value="2"/>
</dbReference>
<feature type="repeat" description="RCC1" evidence="2">
    <location>
        <begin position="197"/>
        <end position="246"/>
    </location>
</feature>
<organism evidence="3 4">
    <name type="scientific">Coemansia thaxteri</name>
    <dbReference type="NCBI Taxonomy" id="2663907"/>
    <lineage>
        <taxon>Eukaryota</taxon>
        <taxon>Fungi</taxon>
        <taxon>Fungi incertae sedis</taxon>
        <taxon>Zoopagomycota</taxon>
        <taxon>Kickxellomycotina</taxon>
        <taxon>Kickxellomycetes</taxon>
        <taxon>Kickxellales</taxon>
        <taxon>Kickxellaceae</taxon>
        <taxon>Coemansia</taxon>
    </lineage>
</organism>
<evidence type="ECO:0000256" key="1">
    <source>
        <dbReference type="ARBA" id="ARBA00022737"/>
    </source>
</evidence>
<feature type="repeat" description="RCC1" evidence="2">
    <location>
        <begin position="247"/>
        <end position="299"/>
    </location>
</feature>
<dbReference type="PANTHER" id="PTHR22870">
    <property type="entry name" value="REGULATOR OF CHROMOSOME CONDENSATION"/>
    <property type="match status" value="1"/>
</dbReference>
<dbReference type="PROSITE" id="PS50012">
    <property type="entry name" value="RCC1_3"/>
    <property type="match status" value="4"/>
</dbReference>
<protein>
    <submittedName>
        <fullName evidence="3">Alpha tubulin suppressor</fullName>
    </submittedName>
</protein>
<evidence type="ECO:0000256" key="2">
    <source>
        <dbReference type="PROSITE-ProRule" id="PRU00235"/>
    </source>
</evidence>
<proteinExistence type="predicted"/>
<keyword evidence="4" id="KW-1185">Reference proteome</keyword>
<dbReference type="PANTHER" id="PTHR22870:SF466">
    <property type="entry name" value="ANKYRIN REPEAT-CONTAINING PROTEIN"/>
    <property type="match status" value="1"/>
</dbReference>
<dbReference type="InterPro" id="IPR009091">
    <property type="entry name" value="RCC1/BLIP-II"/>
</dbReference>
<sequence>MIPGSYVQQVACGWNHTLLLNDLGQVYAAGSGTFGQLGIAGVPADGSIALGGWTQVPAPVGSVFVRIACGIRHSLALDQDGLVYGWGANRCGQLGIPPDKRSPNIPTMALVSQGLPPIAMIACGRSHSILVAQDRRTVFVAGQDKYAQCGPATSHMVAGTWRTFQLPRDAIKACSGWDFGAILLGEPTDGDEERGIGNVVVWGRGDHGQVAQRVENGCLRDLGYIAVAGVCDMVCGSSHVVALTQDGSVYMWGWNEHGNAGNPNLENIFTPLCVHDGHGNPDNRAVSIGCGYGNSYVVS</sequence>
<name>A0A9W8ED59_9FUNG</name>
<comment type="caution">
    <text evidence="3">The sequence shown here is derived from an EMBL/GenBank/DDBJ whole genome shotgun (WGS) entry which is preliminary data.</text>
</comment>